<name>A0A9D4K889_DREPO</name>
<sequence>MYRLSQHFLFLTFGTGYRPSQVGAAEAIAKLTGEEANPPVVSGQATNNPLVTNNPPAISIPPVPAVMTITNK</sequence>
<organism evidence="1 2">
    <name type="scientific">Dreissena polymorpha</name>
    <name type="common">Zebra mussel</name>
    <name type="synonym">Mytilus polymorpha</name>
    <dbReference type="NCBI Taxonomy" id="45954"/>
    <lineage>
        <taxon>Eukaryota</taxon>
        <taxon>Metazoa</taxon>
        <taxon>Spiralia</taxon>
        <taxon>Lophotrochozoa</taxon>
        <taxon>Mollusca</taxon>
        <taxon>Bivalvia</taxon>
        <taxon>Autobranchia</taxon>
        <taxon>Heteroconchia</taxon>
        <taxon>Euheterodonta</taxon>
        <taxon>Imparidentia</taxon>
        <taxon>Neoheterodontei</taxon>
        <taxon>Myida</taxon>
        <taxon>Dreissenoidea</taxon>
        <taxon>Dreissenidae</taxon>
        <taxon>Dreissena</taxon>
    </lineage>
</organism>
<evidence type="ECO:0000313" key="2">
    <source>
        <dbReference type="Proteomes" id="UP000828390"/>
    </source>
</evidence>
<reference evidence="1" key="1">
    <citation type="journal article" date="2019" name="bioRxiv">
        <title>The Genome of the Zebra Mussel, Dreissena polymorpha: A Resource for Invasive Species Research.</title>
        <authorList>
            <person name="McCartney M.A."/>
            <person name="Auch B."/>
            <person name="Kono T."/>
            <person name="Mallez S."/>
            <person name="Zhang Y."/>
            <person name="Obille A."/>
            <person name="Becker A."/>
            <person name="Abrahante J.E."/>
            <person name="Garbe J."/>
            <person name="Badalamenti J.P."/>
            <person name="Herman A."/>
            <person name="Mangelson H."/>
            <person name="Liachko I."/>
            <person name="Sullivan S."/>
            <person name="Sone E.D."/>
            <person name="Koren S."/>
            <person name="Silverstein K.A.T."/>
            <person name="Beckman K.B."/>
            <person name="Gohl D.M."/>
        </authorList>
    </citation>
    <scope>NUCLEOTIDE SEQUENCE</scope>
    <source>
        <strain evidence="1">Duluth1</strain>
        <tissue evidence="1">Whole animal</tissue>
    </source>
</reference>
<proteinExistence type="predicted"/>
<evidence type="ECO:0000313" key="1">
    <source>
        <dbReference type="EMBL" id="KAH3834789.1"/>
    </source>
</evidence>
<protein>
    <submittedName>
        <fullName evidence="1">Uncharacterized protein</fullName>
    </submittedName>
</protein>
<comment type="caution">
    <text evidence="1">The sequence shown here is derived from an EMBL/GenBank/DDBJ whole genome shotgun (WGS) entry which is preliminary data.</text>
</comment>
<keyword evidence="2" id="KW-1185">Reference proteome</keyword>
<gene>
    <name evidence="1" type="ORF">DPMN_108124</name>
</gene>
<accession>A0A9D4K889</accession>
<reference evidence="1" key="2">
    <citation type="submission" date="2020-11" db="EMBL/GenBank/DDBJ databases">
        <authorList>
            <person name="McCartney M.A."/>
            <person name="Auch B."/>
            <person name="Kono T."/>
            <person name="Mallez S."/>
            <person name="Becker A."/>
            <person name="Gohl D.M."/>
            <person name="Silverstein K.A.T."/>
            <person name="Koren S."/>
            <person name="Bechman K.B."/>
            <person name="Herman A."/>
            <person name="Abrahante J.E."/>
            <person name="Garbe J."/>
        </authorList>
    </citation>
    <scope>NUCLEOTIDE SEQUENCE</scope>
    <source>
        <strain evidence="1">Duluth1</strain>
        <tissue evidence="1">Whole animal</tissue>
    </source>
</reference>
<dbReference type="Proteomes" id="UP000828390">
    <property type="component" value="Unassembled WGS sequence"/>
</dbReference>
<dbReference type="EMBL" id="JAIWYP010000004">
    <property type="protein sequence ID" value="KAH3834789.1"/>
    <property type="molecule type" value="Genomic_DNA"/>
</dbReference>
<dbReference type="AlphaFoldDB" id="A0A9D4K889"/>